<name>A0ABN3FBS5_9ACTN</name>
<dbReference type="EMBL" id="BAAASD010000001">
    <property type="protein sequence ID" value="GAA2326364.1"/>
    <property type="molecule type" value="Genomic_DNA"/>
</dbReference>
<dbReference type="Pfam" id="PF13671">
    <property type="entry name" value="AAA_33"/>
    <property type="match status" value="1"/>
</dbReference>
<dbReference type="InterPro" id="IPR027417">
    <property type="entry name" value="P-loop_NTPase"/>
</dbReference>
<organism evidence="1 2">
    <name type="scientific">Streptomyces cuspidosporus</name>
    <dbReference type="NCBI Taxonomy" id="66882"/>
    <lineage>
        <taxon>Bacteria</taxon>
        <taxon>Bacillati</taxon>
        <taxon>Actinomycetota</taxon>
        <taxon>Actinomycetes</taxon>
        <taxon>Kitasatosporales</taxon>
        <taxon>Streptomycetaceae</taxon>
        <taxon>Streptomyces</taxon>
    </lineage>
</organism>
<reference evidence="1 2" key="1">
    <citation type="journal article" date="2019" name="Int. J. Syst. Evol. Microbiol.">
        <title>The Global Catalogue of Microorganisms (GCM) 10K type strain sequencing project: providing services to taxonomists for standard genome sequencing and annotation.</title>
        <authorList>
            <consortium name="The Broad Institute Genomics Platform"/>
            <consortium name="The Broad Institute Genome Sequencing Center for Infectious Disease"/>
            <person name="Wu L."/>
            <person name="Ma J."/>
        </authorList>
    </citation>
    <scope>NUCLEOTIDE SEQUENCE [LARGE SCALE GENOMIC DNA]</scope>
    <source>
        <strain evidence="1 2">JCM 4316</strain>
    </source>
</reference>
<sequence length="183" mass="20227">MCVIIWVNGAFGSGKTTLVGELHRRWPAALVYDPEQIGYVLRDIVDVPTGNFQDLRLWRRQVVSMAVGLLEEYERPILAPMTVVNPQYAAEIFGALGEAGVAVHHFFLKVPSEVLARRIDARSVAPHDPERDEAARRWCKAQIAHCVAAADTLPTDTIFLDGERPCQKLADEVLTHVGVSVSS</sequence>
<comment type="caution">
    <text evidence="1">The sequence shown here is derived from an EMBL/GenBank/DDBJ whole genome shotgun (WGS) entry which is preliminary data.</text>
</comment>
<evidence type="ECO:0000313" key="2">
    <source>
        <dbReference type="Proteomes" id="UP001500253"/>
    </source>
</evidence>
<proteinExistence type="predicted"/>
<dbReference type="Proteomes" id="UP001500253">
    <property type="component" value="Unassembled WGS sequence"/>
</dbReference>
<protein>
    <submittedName>
        <fullName evidence="1">AAA family ATPase</fullName>
    </submittedName>
</protein>
<evidence type="ECO:0000313" key="1">
    <source>
        <dbReference type="EMBL" id="GAA2326364.1"/>
    </source>
</evidence>
<accession>A0ABN3FBS5</accession>
<dbReference type="Gene3D" id="3.40.50.300">
    <property type="entry name" value="P-loop containing nucleotide triphosphate hydrolases"/>
    <property type="match status" value="1"/>
</dbReference>
<dbReference type="SUPFAM" id="SSF52540">
    <property type="entry name" value="P-loop containing nucleoside triphosphate hydrolases"/>
    <property type="match status" value="1"/>
</dbReference>
<keyword evidence="2" id="KW-1185">Reference proteome</keyword>
<gene>
    <name evidence="1" type="ORF">GCM10010246_04910</name>
</gene>